<evidence type="ECO:0000256" key="6">
    <source>
        <dbReference type="ARBA" id="ARBA00023125"/>
    </source>
</evidence>
<evidence type="ECO:0000256" key="2">
    <source>
        <dbReference type="ARBA" id="ARBA00022670"/>
    </source>
</evidence>
<dbReference type="PANTHER" id="PTHR13604">
    <property type="entry name" value="DC12-RELATED"/>
    <property type="match status" value="1"/>
</dbReference>
<protein>
    <recommendedName>
        <fullName evidence="8">Abasic site processing protein</fullName>
        <ecNumber evidence="8">3.4.-.-</ecNumber>
    </recommendedName>
</protein>
<evidence type="ECO:0000256" key="7">
    <source>
        <dbReference type="ARBA" id="ARBA00023239"/>
    </source>
</evidence>
<dbReference type="GO" id="GO:0008233">
    <property type="term" value="F:peptidase activity"/>
    <property type="evidence" value="ECO:0007669"/>
    <property type="project" value="UniProtKB-KW"/>
</dbReference>
<dbReference type="Gene3D" id="3.90.1680.20">
    <property type="match status" value="2"/>
</dbReference>
<name>A0A0M7B688_9RHOB</name>
<evidence type="ECO:0000256" key="5">
    <source>
        <dbReference type="ARBA" id="ARBA00023124"/>
    </source>
</evidence>
<dbReference type="EC" id="3.4.-.-" evidence="8"/>
<dbReference type="GO" id="GO:0016829">
    <property type="term" value="F:lyase activity"/>
    <property type="evidence" value="ECO:0007669"/>
    <property type="project" value="UniProtKB-KW"/>
</dbReference>
<evidence type="ECO:0000256" key="3">
    <source>
        <dbReference type="ARBA" id="ARBA00022763"/>
    </source>
</evidence>
<gene>
    <name evidence="9" type="ORF">JSE7799_00905</name>
</gene>
<keyword evidence="3" id="KW-0227">DNA damage</keyword>
<dbReference type="GO" id="GO:0006508">
    <property type="term" value="P:proteolysis"/>
    <property type="evidence" value="ECO:0007669"/>
    <property type="project" value="UniProtKB-KW"/>
</dbReference>
<keyword evidence="10" id="KW-1185">Reference proteome</keyword>
<evidence type="ECO:0000256" key="8">
    <source>
        <dbReference type="RuleBase" id="RU364100"/>
    </source>
</evidence>
<evidence type="ECO:0000256" key="1">
    <source>
        <dbReference type="ARBA" id="ARBA00008136"/>
    </source>
</evidence>
<evidence type="ECO:0000313" key="10">
    <source>
        <dbReference type="Proteomes" id="UP000049455"/>
    </source>
</evidence>
<dbReference type="EMBL" id="CYPR01000050">
    <property type="protein sequence ID" value="CUH31304.1"/>
    <property type="molecule type" value="Genomic_DNA"/>
</dbReference>
<dbReference type="GO" id="GO:0003697">
    <property type="term" value="F:single-stranded DNA binding"/>
    <property type="evidence" value="ECO:0007669"/>
    <property type="project" value="InterPro"/>
</dbReference>
<keyword evidence="6" id="KW-0238">DNA-binding</keyword>
<keyword evidence="2 8" id="KW-0645">Protease</keyword>
<dbReference type="AlphaFoldDB" id="A0A0M7B688"/>
<evidence type="ECO:0000313" key="9">
    <source>
        <dbReference type="EMBL" id="CUH31304.1"/>
    </source>
</evidence>
<comment type="similarity">
    <text evidence="1 8">Belongs to the SOS response-associated peptidase family.</text>
</comment>
<keyword evidence="4 8" id="KW-0378">Hydrolase</keyword>
<dbReference type="Pfam" id="PF02586">
    <property type="entry name" value="SRAP"/>
    <property type="match status" value="1"/>
</dbReference>
<dbReference type="GO" id="GO:0106300">
    <property type="term" value="P:protein-DNA covalent cross-linking repair"/>
    <property type="evidence" value="ECO:0007669"/>
    <property type="project" value="InterPro"/>
</dbReference>
<accession>A0A0M7B688</accession>
<dbReference type="InterPro" id="IPR036590">
    <property type="entry name" value="SRAP-like"/>
</dbReference>
<dbReference type="Proteomes" id="UP000049455">
    <property type="component" value="Unassembled WGS sequence"/>
</dbReference>
<evidence type="ECO:0000256" key="4">
    <source>
        <dbReference type="ARBA" id="ARBA00022801"/>
    </source>
</evidence>
<organism evidence="9 10">
    <name type="scientific">Jannaschia seosinensis</name>
    <dbReference type="NCBI Taxonomy" id="313367"/>
    <lineage>
        <taxon>Bacteria</taxon>
        <taxon>Pseudomonadati</taxon>
        <taxon>Pseudomonadota</taxon>
        <taxon>Alphaproteobacteria</taxon>
        <taxon>Rhodobacterales</taxon>
        <taxon>Roseobacteraceae</taxon>
        <taxon>Jannaschia</taxon>
    </lineage>
</organism>
<proteinExistence type="inferred from homology"/>
<dbReference type="InterPro" id="IPR003738">
    <property type="entry name" value="SRAP"/>
</dbReference>
<dbReference type="SUPFAM" id="SSF143081">
    <property type="entry name" value="BB1717-like"/>
    <property type="match status" value="1"/>
</dbReference>
<reference evidence="9 10" key="1">
    <citation type="submission" date="2015-09" db="EMBL/GenBank/DDBJ databases">
        <authorList>
            <person name="Jackson K.R."/>
            <person name="Lunt B.L."/>
            <person name="Fisher J.N.B."/>
            <person name="Gardner A.V."/>
            <person name="Bailey M.E."/>
            <person name="Deus L.M."/>
            <person name="Earl A.S."/>
            <person name="Gibby P.D."/>
            <person name="Hartmann K.A."/>
            <person name="Liu J.E."/>
            <person name="Manci A.M."/>
            <person name="Nielsen D.A."/>
            <person name="Solomon M.B."/>
            <person name="Breakwell D.P."/>
            <person name="Burnett S.H."/>
            <person name="Grose J.H."/>
        </authorList>
    </citation>
    <scope>NUCLEOTIDE SEQUENCE [LARGE SCALE GENOMIC DNA]</scope>
    <source>
        <strain evidence="9 10">CECT 7799</strain>
    </source>
</reference>
<keyword evidence="5" id="KW-0190">Covalent protein-DNA linkage</keyword>
<sequence>MLDIHAWCESELAIGDYATHGATTIGGSAFAYYFRDIETAHAFVRRFPMLDLPDGTLAPSYTSPMLDLTALEAQDVCNLYSMTASQAAIRELADAMTDRTGNLQRLPAIFPNAVAPVVCNGFDGRDLVMMRWGMPSPAFALKNRSADRGVTNVRNTRSSHWRRWLGPEHRCVVPFTSFSEYDSLSDGKKEPVWFALGEDRPLAFFAGIWTSWTSVRKVRDGETTDDLFGFLTTEANGDVAKVHPKAMPVILTTAEEIGVWMQAPVEEALKLQRPLGDSRLQIVARGRMSDDAP</sequence>
<keyword evidence="7" id="KW-0456">Lyase</keyword>
<dbReference type="PANTHER" id="PTHR13604:SF0">
    <property type="entry name" value="ABASIC SITE PROCESSING PROTEIN HMCES"/>
    <property type="match status" value="1"/>
</dbReference>